<name>A0A497Y531_9SPHI</name>
<dbReference type="EMBL" id="RCCK01000011">
    <property type="protein sequence ID" value="RLJ77217.1"/>
    <property type="molecule type" value="Genomic_DNA"/>
</dbReference>
<keyword evidence="1" id="KW-0472">Membrane</keyword>
<dbReference type="Proteomes" id="UP000273898">
    <property type="component" value="Unassembled WGS sequence"/>
</dbReference>
<evidence type="ECO:0000313" key="3">
    <source>
        <dbReference type="Proteomes" id="UP000273898"/>
    </source>
</evidence>
<proteinExistence type="predicted"/>
<gene>
    <name evidence="2" type="ORF">BCL90_2296</name>
</gene>
<protein>
    <submittedName>
        <fullName evidence="2">Uncharacterized protein</fullName>
    </submittedName>
</protein>
<evidence type="ECO:0000313" key="2">
    <source>
        <dbReference type="EMBL" id="RLJ77217.1"/>
    </source>
</evidence>
<evidence type="ECO:0000256" key="1">
    <source>
        <dbReference type="SAM" id="Phobius"/>
    </source>
</evidence>
<feature type="transmembrane region" description="Helical" evidence="1">
    <location>
        <begin position="72"/>
        <end position="90"/>
    </location>
</feature>
<keyword evidence="1" id="KW-1133">Transmembrane helix</keyword>
<accession>A0A497Y531</accession>
<comment type="caution">
    <text evidence="2">The sequence shown here is derived from an EMBL/GenBank/DDBJ whole genome shotgun (WGS) entry which is preliminary data.</text>
</comment>
<reference evidence="2 3" key="1">
    <citation type="submission" date="2018-10" db="EMBL/GenBank/DDBJ databases">
        <title>Genomic Encyclopedia of Archaeal and Bacterial Type Strains, Phase II (KMG-II): from individual species to whole genera.</title>
        <authorList>
            <person name="Goeker M."/>
        </authorList>
    </citation>
    <scope>NUCLEOTIDE SEQUENCE [LARGE SCALE GENOMIC DNA]</scope>
    <source>
        <strain evidence="2 3">DSM 19624</strain>
    </source>
</reference>
<keyword evidence="1" id="KW-0812">Transmembrane</keyword>
<feature type="transmembrane region" description="Helical" evidence="1">
    <location>
        <begin position="35"/>
        <end position="60"/>
    </location>
</feature>
<feature type="transmembrane region" description="Helical" evidence="1">
    <location>
        <begin position="9"/>
        <end position="29"/>
    </location>
</feature>
<dbReference type="AlphaFoldDB" id="A0A497Y531"/>
<organism evidence="2 3">
    <name type="scientific">Pedobacter alluvionis</name>
    <dbReference type="NCBI Taxonomy" id="475253"/>
    <lineage>
        <taxon>Bacteria</taxon>
        <taxon>Pseudomonadati</taxon>
        <taxon>Bacteroidota</taxon>
        <taxon>Sphingobacteriia</taxon>
        <taxon>Sphingobacteriales</taxon>
        <taxon>Sphingobacteriaceae</taxon>
        <taxon>Pedobacter</taxon>
    </lineage>
</organism>
<sequence>MKNIFLAKTLFYISIFNGLYFFLAFNGVIQKLNSPIVNALFELITIPLIILQLIIFLLSLYKQFVNAKQTSFFLIGTILISLLIFVFLFITK</sequence>